<accession>A0A168S4J3</accession>
<evidence type="ECO:0000313" key="1">
    <source>
        <dbReference type="EMBL" id="SAM07795.1"/>
    </source>
</evidence>
<organism evidence="1">
    <name type="scientific">Absidia glauca</name>
    <name type="common">Pin mould</name>
    <dbReference type="NCBI Taxonomy" id="4829"/>
    <lineage>
        <taxon>Eukaryota</taxon>
        <taxon>Fungi</taxon>
        <taxon>Fungi incertae sedis</taxon>
        <taxon>Mucoromycota</taxon>
        <taxon>Mucoromycotina</taxon>
        <taxon>Mucoromycetes</taxon>
        <taxon>Mucorales</taxon>
        <taxon>Cunninghamellaceae</taxon>
        <taxon>Absidia</taxon>
    </lineage>
</organism>
<dbReference type="EMBL" id="LT554853">
    <property type="protein sequence ID" value="SAM07795.1"/>
    <property type="molecule type" value="Genomic_DNA"/>
</dbReference>
<reference evidence="1" key="1">
    <citation type="submission" date="2016-04" db="EMBL/GenBank/DDBJ databases">
        <authorList>
            <person name="Evans L.H."/>
            <person name="Alamgir A."/>
            <person name="Owens N."/>
            <person name="Weber N.D."/>
            <person name="Virtaneva K."/>
            <person name="Barbian K."/>
            <person name="Babar A."/>
            <person name="Rosenke K."/>
        </authorList>
    </citation>
    <scope>NUCLEOTIDE SEQUENCE [LARGE SCALE GENOMIC DNA]</scope>
    <source>
        <strain evidence="1">CBS 101.48</strain>
    </source>
</reference>
<sequence length="73" mass="8290">MANESEVYSDMVSYTNAFKRVQHEIGEEAASLRSKKTDMAYKSKQLEFLDWCATLPGPEIARPHTTPTMCAYN</sequence>
<proteinExistence type="predicted"/>
<evidence type="ECO:0000313" key="2">
    <source>
        <dbReference type="Proteomes" id="UP000078561"/>
    </source>
</evidence>
<gene>
    <name evidence="1" type="primary">ABSGL_13452.1 scaffold 14165</name>
</gene>
<dbReference type="InParanoid" id="A0A168S4J3"/>
<name>A0A168S4J3_ABSGL</name>
<dbReference type="AlphaFoldDB" id="A0A168S4J3"/>
<keyword evidence="2" id="KW-1185">Reference proteome</keyword>
<protein>
    <submittedName>
        <fullName evidence="1">Uncharacterized protein</fullName>
    </submittedName>
</protein>
<dbReference type="Proteomes" id="UP000078561">
    <property type="component" value="Unassembled WGS sequence"/>
</dbReference>